<reference evidence="4" key="2">
    <citation type="submission" date="2024-01" db="EMBL/GenBank/DDBJ databases">
        <authorList>
            <person name="He J."/>
            <person name="Wang M."/>
            <person name="Zheng J."/>
            <person name="Liu Z."/>
        </authorList>
    </citation>
    <scope>NUCLEOTIDE SEQUENCE</scope>
    <source>
        <strain evidence="4">ZL_2023a</strain>
        <tissue evidence="4">Muscle</tissue>
    </source>
</reference>
<dbReference type="Gene3D" id="3.40.50.300">
    <property type="entry name" value="P-loop containing nucleotide triphosphate hydrolases"/>
    <property type="match status" value="1"/>
</dbReference>
<keyword evidence="5" id="KW-1185">Reference proteome</keyword>
<gene>
    <name evidence="4" type="ORF">OTU49_001217</name>
</gene>
<feature type="domain" description="Sulfotransferase" evidence="3">
    <location>
        <begin position="96"/>
        <end position="371"/>
    </location>
</feature>
<protein>
    <recommendedName>
        <fullName evidence="3">Sulfotransferase domain-containing protein</fullName>
    </recommendedName>
</protein>
<keyword evidence="2" id="KW-0808">Transferase</keyword>
<dbReference type="EMBL" id="JARKIK010000024">
    <property type="protein sequence ID" value="KAK8743700.1"/>
    <property type="molecule type" value="Genomic_DNA"/>
</dbReference>
<evidence type="ECO:0000313" key="5">
    <source>
        <dbReference type="Proteomes" id="UP001445076"/>
    </source>
</evidence>
<feature type="non-terminal residue" evidence="4">
    <location>
        <position position="1"/>
    </location>
</feature>
<name>A0AAW0XH40_CHEQU</name>
<dbReference type="InterPro" id="IPR027417">
    <property type="entry name" value="P-loop_NTPase"/>
</dbReference>
<dbReference type="EMBL" id="JARKIK010000024">
    <property type="protein sequence ID" value="KAK8743698.1"/>
    <property type="molecule type" value="Genomic_DNA"/>
</dbReference>
<proteinExistence type="inferred from homology"/>
<evidence type="ECO:0000256" key="2">
    <source>
        <dbReference type="ARBA" id="ARBA00022679"/>
    </source>
</evidence>
<evidence type="ECO:0000259" key="3">
    <source>
        <dbReference type="Pfam" id="PF00685"/>
    </source>
</evidence>
<dbReference type="Pfam" id="PF00685">
    <property type="entry name" value="Sulfotransfer_1"/>
    <property type="match status" value="1"/>
</dbReference>
<reference evidence="4 5" key="1">
    <citation type="journal article" date="2024" name="BMC Genomics">
        <title>Genome assembly of redclaw crayfish (Cherax quadricarinatus) provides insights into its immune adaptation and hypoxia tolerance.</title>
        <authorList>
            <person name="Liu Z."/>
            <person name="Zheng J."/>
            <person name="Li H."/>
            <person name="Fang K."/>
            <person name="Wang S."/>
            <person name="He J."/>
            <person name="Zhou D."/>
            <person name="Weng S."/>
            <person name="Chi M."/>
            <person name="Gu Z."/>
            <person name="He J."/>
            <person name="Li F."/>
            <person name="Wang M."/>
        </authorList>
    </citation>
    <scope>NUCLEOTIDE SEQUENCE [LARGE SCALE GENOMIC DNA]</scope>
    <source>
        <strain evidence="4">ZL_2023a</strain>
    </source>
</reference>
<sequence>HHLQYLIRRLSASGPDASVGVSFPRCREACMEQMSSTRLASGHEVVHMSEEWLARMGQDQTLYNNGMVRLLPDGWLYPTLFTEYAERIYNFKFRSSDVVVMTMPKSGTTWMQEVVWTMLHNPDLNHPLAGEPIYHRSPEIDLDMILDGKGLEGVSIDHFIKAFHEVCPGRKIEDGMAFQMCELMPDPRVMKSHLPFALLTPHILEQTKVIYVARSPKDVVVSYYYFFRVMKLFTYTGTFESFVKHFMNNDLIYTPYWPHVKQAWQRRDHPNMYFVFYEEMKSDIMTQLRRLNDFLGLNLTQKQLDKVAHQSSFNSMKERGEPIKDMEAFIPDKHKKFGGYFRKGIVGDWKNHFTPELEQEMNQWIEKHASEIGITFK</sequence>
<dbReference type="GO" id="GO:0008146">
    <property type="term" value="F:sulfotransferase activity"/>
    <property type="evidence" value="ECO:0007669"/>
    <property type="project" value="InterPro"/>
</dbReference>
<dbReference type="Proteomes" id="UP001445076">
    <property type="component" value="Unassembled WGS sequence"/>
</dbReference>
<dbReference type="PANTHER" id="PTHR11783">
    <property type="entry name" value="SULFOTRANSFERASE SULT"/>
    <property type="match status" value="1"/>
</dbReference>
<comment type="similarity">
    <text evidence="1">Belongs to the sulfotransferase 1 family.</text>
</comment>
<dbReference type="SUPFAM" id="SSF52540">
    <property type="entry name" value="P-loop containing nucleoside triphosphate hydrolases"/>
    <property type="match status" value="1"/>
</dbReference>
<accession>A0AAW0XH40</accession>
<dbReference type="AlphaFoldDB" id="A0AAW0XH40"/>
<dbReference type="InterPro" id="IPR000863">
    <property type="entry name" value="Sulfotransferase_dom"/>
</dbReference>
<evidence type="ECO:0000313" key="4">
    <source>
        <dbReference type="EMBL" id="KAK8743702.1"/>
    </source>
</evidence>
<dbReference type="EMBL" id="JARKIK010000024">
    <property type="protein sequence ID" value="KAK8743699.1"/>
    <property type="molecule type" value="Genomic_DNA"/>
</dbReference>
<evidence type="ECO:0000256" key="1">
    <source>
        <dbReference type="ARBA" id="ARBA00005771"/>
    </source>
</evidence>
<organism evidence="4 5">
    <name type="scientific">Cherax quadricarinatus</name>
    <name type="common">Australian red claw crayfish</name>
    <dbReference type="NCBI Taxonomy" id="27406"/>
    <lineage>
        <taxon>Eukaryota</taxon>
        <taxon>Metazoa</taxon>
        <taxon>Ecdysozoa</taxon>
        <taxon>Arthropoda</taxon>
        <taxon>Crustacea</taxon>
        <taxon>Multicrustacea</taxon>
        <taxon>Malacostraca</taxon>
        <taxon>Eumalacostraca</taxon>
        <taxon>Eucarida</taxon>
        <taxon>Decapoda</taxon>
        <taxon>Pleocyemata</taxon>
        <taxon>Astacidea</taxon>
        <taxon>Parastacoidea</taxon>
        <taxon>Parastacidae</taxon>
        <taxon>Cherax</taxon>
    </lineage>
</organism>
<comment type="caution">
    <text evidence="4">The sequence shown here is derived from an EMBL/GenBank/DDBJ whole genome shotgun (WGS) entry which is preliminary data.</text>
</comment>
<dbReference type="EMBL" id="JARKIK010000024">
    <property type="protein sequence ID" value="KAK8743702.1"/>
    <property type="molecule type" value="Genomic_DNA"/>
</dbReference>